<sequence length="81" mass="9031">MNAFVIDSIGYLGLVLNLYSMSKSGEYKLRLFSLIANVIYIIYGFLIAANPVIVGCMIAVGLHAYHLRKIVLKKTENNVTH</sequence>
<proteinExistence type="predicted"/>
<protein>
    <recommendedName>
        <fullName evidence="4">Uroporphyrinogen decarboxylase</fullName>
    </recommendedName>
</protein>
<evidence type="ECO:0008006" key="4">
    <source>
        <dbReference type="Google" id="ProtNLM"/>
    </source>
</evidence>
<keyword evidence="3" id="KW-1185">Reference proteome</keyword>
<dbReference type="Proteomes" id="UP001597508">
    <property type="component" value="Unassembled WGS sequence"/>
</dbReference>
<evidence type="ECO:0000256" key="1">
    <source>
        <dbReference type="SAM" id="Phobius"/>
    </source>
</evidence>
<keyword evidence="1" id="KW-1133">Transmembrane helix</keyword>
<keyword evidence="1" id="KW-0472">Membrane</keyword>
<organism evidence="2 3">
    <name type="scientific">Pseudotenacibaculum haliotis</name>
    <dbReference type="NCBI Taxonomy" id="1862138"/>
    <lineage>
        <taxon>Bacteria</taxon>
        <taxon>Pseudomonadati</taxon>
        <taxon>Bacteroidota</taxon>
        <taxon>Flavobacteriia</taxon>
        <taxon>Flavobacteriales</taxon>
        <taxon>Flavobacteriaceae</taxon>
        <taxon>Pseudotenacibaculum</taxon>
    </lineage>
</organism>
<keyword evidence="1" id="KW-0812">Transmembrane</keyword>
<accession>A0ABW5LW64</accession>
<feature type="transmembrane region" description="Helical" evidence="1">
    <location>
        <begin position="38"/>
        <end position="65"/>
    </location>
</feature>
<evidence type="ECO:0000313" key="2">
    <source>
        <dbReference type="EMBL" id="MFD2568303.1"/>
    </source>
</evidence>
<dbReference type="EMBL" id="JBHULH010000008">
    <property type="protein sequence ID" value="MFD2568303.1"/>
    <property type="molecule type" value="Genomic_DNA"/>
</dbReference>
<gene>
    <name evidence="2" type="ORF">ACFSRZ_13070</name>
</gene>
<comment type="caution">
    <text evidence="2">The sequence shown here is derived from an EMBL/GenBank/DDBJ whole genome shotgun (WGS) entry which is preliminary data.</text>
</comment>
<reference evidence="3" key="1">
    <citation type="journal article" date="2019" name="Int. J. Syst. Evol. Microbiol.">
        <title>The Global Catalogue of Microorganisms (GCM) 10K type strain sequencing project: providing services to taxonomists for standard genome sequencing and annotation.</title>
        <authorList>
            <consortium name="The Broad Institute Genomics Platform"/>
            <consortium name="The Broad Institute Genome Sequencing Center for Infectious Disease"/>
            <person name="Wu L."/>
            <person name="Ma J."/>
        </authorList>
    </citation>
    <scope>NUCLEOTIDE SEQUENCE [LARGE SCALE GENOMIC DNA]</scope>
    <source>
        <strain evidence="3">KCTC 52127</strain>
    </source>
</reference>
<name>A0ABW5LW64_9FLAO</name>
<dbReference type="RefSeq" id="WP_379667006.1">
    <property type="nucleotide sequence ID" value="NZ_JBHULH010000008.1"/>
</dbReference>
<evidence type="ECO:0000313" key="3">
    <source>
        <dbReference type="Proteomes" id="UP001597508"/>
    </source>
</evidence>